<accession>A0ACA9RQY0</accession>
<proteinExistence type="predicted"/>
<feature type="non-terminal residue" evidence="1">
    <location>
        <position position="130"/>
    </location>
</feature>
<dbReference type="Proteomes" id="UP000789920">
    <property type="component" value="Unassembled WGS sequence"/>
</dbReference>
<feature type="non-terminal residue" evidence="1">
    <location>
        <position position="1"/>
    </location>
</feature>
<name>A0ACA9RQY0_9GLOM</name>
<gene>
    <name evidence="1" type="ORF">RPERSI_LOCUS21305</name>
</gene>
<keyword evidence="2" id="KW-1185">Reference proteome</keyword>
<evidence type="ECO:0000313" key="1">
    <source>
        <dbReference type="EMBL" id="CAG8802374.1"/>
    </source>
</evidence>
<organism evidence="1 2">
    <name type="scientific">Racocetra persica</name>
    <dbReference type="NCBI Taxonomy" id="160502"/>
    <lineage>
        <taxon>Eukaryota</taxon>
        <taxon>Fungi</taxon>
        <taxon>Fungi incertae sedis</taxon>
        <taxon>Mucoromycota</taxon>
        <taxon>Glomeromycotina</taxon>
        <taxon>Glomeromycetes</taxon>
        <taxon>Diversisporales</taxon>
        <taxon>Gigasporaceae</taxon>
        <taxon>Racocetra</taxon>
    </lineage>
</organism>
<reference evidence="1" key="1">
    <citation type="submission" date="2021-06" db="EMBL/GenBank/DDBJ databases">
        <authorList>
            <person name="Kallberg Y."/>
            <person name="Tangrot J."/>
            <person name="Rosling A."/>
        </authorList>
    </citation>
    <scope>NUCLEOTIDE SEQUENCE</scope>
    <source>
        <strain evidence="1">MA461A</strain>
    </source>
</reference>
<sequence length="130" mass="14990">DKNEYKVASTLIEFLLILSQLSNTTGNKMNKHKAGYIKETGILDNYHLCKVEAKTIDENKCKVTSTLIEFLLMLSQLLIRLTIQKQIHCKAKFFSLESFSKPTSNFLTNLKKKPFDRLTFYNLITLQAPK</sequence>
<protein>
    <submittedName>
        <fullName evidence="1">31500_t:CDS:1</fullName>
    </submittedName>
</protein>
<evidence type="ECO:0000313" key="2">
    <source>
        <dbReference type="Proteomes" id="UP000789920"/>
    </source>
</evidence>
<comment type="caution">
    <text evidence="1">The sequence shown here is derived from an EMBL/GenBank/DDBJ whole genome shotgun (WGS) entry which is preliminary data.</text>
</comment>
<dbReference type="EMBL" id="CAJVQC010062107">
    <property type="protein sequence ID" value="CAG8802374.1"/>
    <property type="molecule type" value="Genomic_DNA"/>
</dbReference>